<dbReference type="InterPro" id="IPR027598">
    <property type="entry name" value="Amphi-Trp_dom"/>
</dbReference>
<dbReference type="AlphaFoldDB" id="A0A1V8M9Y0"/>
<dbReference type="RefSeq" id="WP_080523002.1">
    <property type="nucleotide sequence ID" value="NZ_LPUF01000001.1"/>
</dbReference>
<reference evidence="2 3" key="1">
    <citation type="submission" date="2015-12" db="EMBL/GenBank/DDBJ databases">
        <authorList>
            <person name="Shamseldin A."/>
            <person name="Moawad H."/>
            <person name="Abd El-Rahim W.M."/>
            <person name="Sadowsky M.J."/>
        </authorList>
    </citation>
    <scope>NUCLEOTIDE SEQUENCE [LARGE SCALE GENOMIC DNA]</scope>
    <source>
        <strain evidence="2 3">WF1</strain>
    </source>
</reference>
<proteinExistence type="predicted"/>
<protein>
    <recommendedName>
        <fullName evidence="1">Amphi-Trp domain-containing protein</fullName>
    </recommendedName>
</protein>
<dbReference type="Pfam" id="PF20068">
    <property type="entry name" value="Amphi-Trp"/>
    <property type="match status" value="1"/>
</dbReference>
<dbReference type="Proteomes" id="UP000191980">
    <property type="component" value="Unassembled WGS sequence"/>
</dbReference>
<comment type="caution">
    <text evidence="2">The sequence shown here is derived from an EMBL/GenBank/DDBJ whole genome shotgun (WGS) entry which is preliminary data.</text>
</comment>
<evidence type="ECO:0000259" key="1">
    <source>
        <dbReference type="Pfam" id="PF20068"/>
    </source>
</evidence>
<name>A0A1V8M9Y0_9GAMM</name>
<evidence type="ECO:0000313" key="3">
    <source>
        <dbReference type="Proteomes" id="UP000191980"/>
    </source>
</evidence>
<gene>
    <name evidence="2" type="ORF">AU255_11455</name>
</gene>
<keyword evidence="3" id="KW-1185">Reference proteome</keyword>
<dbReference type="STRING" id="1420851.AU255_11455"/>
<dbReference type="NCBIfam" id="TIGR04354">
    <property type="entry name" value="amphi-Trp"/>
    <property type="match status" value="1"/>
</dbReference>
<dbReference type="OrthoDB" id="5422838at2"/>
<accession>A0A1V8M9Y0</accession>
<organism evidence="2 3">
    <name type="scientific">Methyloprofundus sedimenti</name>
    <dbReference type="NCBI Taxonomy" id="1420851"/>
    <lineage>
        <taxon>Bacteria</taxon>
        <taxon>Pseudomonadati</taxon>
        <taxon>Pseudomonadota</taxon>
        <taxon>Gammaproteobacteria</taxon>
        <taxon>Methylococcales</taxon>
        <taxon>Methylococcaceae</taxon>
        <taxon>Methyloprofundus</taxon>
    </lineage>
</organism>
<sequence>MKQDKQSFKHESLQDAKSIEKILKAISENIGKGQLKFSDEEDEIEFQPEGLMTLKISAAQETHQQSFNIKVSWQRESEELKHKTLKISR</sequence>
<feature type="domain" description="Amphi-Trp" evidence="1">
    <location>
        <begin position="2"/>
        <end position="87"/>
    </location>
</feature>
<evidence type="ECO:0000313" key="2">
    <source>
        <dbReference type="EMBL" id="OQK18400.1"/>
    </source>
</evidence>
<dbReference type="EMBL" id="LPUF01000001">
    <property type="protein sequence ID" value="OQK18400.1"/>
    <property type="molecule type" value="Genomic_DNA"/>
</dbReference>